<dbReference type="GO" id="GO:0003700">
    <property type="term" value="F:DNA-binding transcription factor activity"/>
    <property type="evidence" value="ECO:0007669"/>
    <property type="project" value="TreeGrafter"/>
</dbReference>
<dbReference type="Pfam" id="PF00440">
    <property type="entry name" value="TetR_N"/>
    <property type="match status" value="1"/>
</dbReference>
<dbReference type="InterPro" id="IPR050109">
    <property type="entry name" value="HTH-type_TetR-like_transc_reg"/>
</dbReference>
<evidence type="ECO:0000256" key="3">
    <source>
        <dbReference type="ARBA" id="ARBA00023125"/>
    </source>
</evidence>
<dbReference type="PANTHER" id="PTHR30055:SF200">
    <property type="entry name" value="HTH-TYPE TRANSCRIPTIONAL REPRESSOR BDCR"/>
    <property type="match status" value="1"/>
</dbReference>
<dbReference type="InterPro" id="IPR001647">
    <property type="entry name" value="HTH_TetR"/>
</dbReference>
<keyword evidence="1" id="KW-0678">Repressor</keyword>
<proteinExistence type="predicted"/>
<evidence type="ECO:0000313" key="8">
    <source>
        <dbReference type="Proteomes" id="UP000184339"/>
    </source>
</evidence>
<dbReference type="RefSeq" id="WP_072780908.1">
    <property type="nucleotide sequence ID" value="NZ_FRCX01000001.1"/>
</dbReference>
<dbReference type="Proteomes" id="UP000184339">
    <property type="component" value="Unassembled WGS sequence"/>
</dbReference>
<keyword evidence="3 5" id="KW-0238">DNA-binding</keyword>
<dbReference type="OrthoDB" id="5816932at2"/>
<dbReference type="Gene3D" id="1.10.357.10">
    <property type="entry name" value="Tetracycline Repressor, domain 2"/>
    <property type="match status" value="1"/>
</dbReference>
<keyword evidence="4" id="KW-0804">Transcription</keyword>
<organism evidence="7 8">
    <name type="scientific">Duganella sacchari</name>
    <dbReference type="NCBI Taxonomy" id="551987"/>
    <lineage>
        <taxon>Bacteria</taxon>
        <taxon>Pseudomonadati</taxon>
        <taxon>Pseudomonadota</taxon>
        <taxon>Betaproteobacteria</taxon>
        <taxon>Burkholderiales</taxon>
        <taxon>Oxalobacteraceae</taxon>
        <taxon>Telluria group</taxon>
        <taxon>Duganella</taxon>
    </lineage>
</organism>
<dbReference type="PROSITE" id="PS50977">
    <property type="entry name" value="HTH_TETR_2"/>
    <property type="match status" value="1"/>
</dbReference>
<evidence type="ECO:0000259" key="6">
    <source>
        <dbReference type="PROSITE" id="PS50977"/>
    </source>
</evidence>
<evidence type="ECO:0000256" key="1">
    <source>
        <dbReference type="ARBA" id="ARBA00022491"/>
    </source>
</evidence>
<dbReference type="PANTHER" id="PTHR30055">
    <property type="entry name" value="HTH-TYPE TRANSCRIPTIONAL REGULATOR RUTR"/>
    <property type="match status" value="1"/>
</dbReference>
<dbReference type="PRINTS" id="PR00455">
    <property type="entry name" value="HTHTETR"/>
</dbReference>
<feature type="DNA-binding region" description="H-T-H motif" evidence="5">
    <location>
        <begin position="33"/>
        <end position="52"/>
    </location>
</feature>
<sequence length="202" mass="21304">MPKRDPGHMAAVRQQILSAARAVFERKGLYDASMSDVSKEAGLSVGSLYVHFRSKEAILVALIETAELSGAPFAACGSAAALLELVETILHRQEAPDTAGQAARTALEVAAIARRSPEVQAVVIRNYEQLRSAVLDAVARVNADAAGLDAADALAVGESLLSLLIAAQSQMLIGVPTTIDTKIAAARMLISRLHATPVRKKR</sequence>
<dbReference type="InterPro" id="IPR023772">
    <property type="entry name" value="DNA-bd_HTH_TetR-type_CS"/>
</dbReference>
<gene>
    <name evidence="7" type="ORF">SAMN05192549_101402</name>
</gene>
<dbReference type="EMBL" id="FRCX01000001">
    <property type="protein sequence ID" value="SHM36175.1"/>
    <property type="molecule type" value="Genomic_DNA"/>
</dbReference>
<evidence type="ECO:0000256" key="5">
    <source>
        <dbReference type="PROSITE-ProRule" id="PRU00335"/>
    </source>
</evidence>
<evidence type="ECO:0000313" key="7">
    <source>
        <dbReference type="EMBL" id="SHM36175.1"/>
    </source>
</evidence>
<dbReference type="PROSITE" id="PS01081">
    <property type="entry name" value="HTH_TETR_1"/>
    <property type="match status" value="1"/>
</dbReference>
<dbReference type="SUPFAM" id="SSF46689">
    <property type="entry name" value="Homeodomain-like"/>
    <property type="match status" value="1"/>
</dbReference>
<dbReference type="GO" id="GO:0000976">
    <property type="term" value="F:transcription cis-regulatory region binding"/>
    <property type="evidence" value="ECO:0007669"/>
    <property type="project" value="TreeGrafter"/>
</dbReference>
<reference evidence="8" key="1">
    <citation type="submission" date="2016-11" db="EMBL/GenBank/DDBJ databases">
        <authorList>
            <person name="Varghese N."/>
            <person name="Submissions S."/>
        </authorList>
    </citation>
    <scope>NUCLEOTIDE SEQUENCE [LARGE SCALE GENOMIC DNA]</scope>
    <source>
        <strain evidence="8">Sac-22</strain>
    </source>
</reference>
<name>A0A1M7I655_9BURK</name>
<evidence type="ECO:0000256" key="2">
    <source>
        <dbReference type="ARBA" id="ARBA00023015"/>
    </source>
</evidence>
<dbReference type="AlphaFoldDB" id="A0A1M7I655"/>
<keyword evidence="8" id="KW-1185">Reference proteome</keyword>
<keyword evidence="2" id="KW-0805">Transcription regulation</keyword>
<accession>A0A1M7I655</accession>
<dbReference type="InterPro" id="IPR009057">
    <property type="entry name" value="Homeodomain-like_sf"/>
</dbReference>
<dbReference type="STRING" id="551987.SAMN05192549_101402"/>
<evidence type="ECO:0000256" key="4">
    <source>
        <dbReference type="ARBA" id="ARBA00023163"/>
    </source>
</evidence>
<feature type="domain" description="HTH tetR-type" evidence="6">
    <location>
        <begin position="10"/>
        <end position="70"/>
    </location>
</feature>
<protein>
    <submittedName>
        <fullName evidence="7">DNA-binding transcriptional regulator, AcrR family</fullName>
    </submittedName>
</protein>